<evidence type="ECO:0000313" key="3">
    <source>
        <dbReference type="Proteomes" id="UP001235939"/>
    </source>
</evidence>
<evidence type="ECO:0000313" key="2">
    <source>
        <dbReference type="EMBL" id="UYV66347.1"/>
    </source>
</evidence>
<dbReference type="Proteomes" id="UP001235939">
    <property type="component" value="Chromosome 04"/>
</dbReference>
<evidence type="ECO:0000259" key="1">
    <source>
        <dbReference type="Pfam" id="PF13843"/>
    </source>
</evidence>
<feature type="domain" description="PiggyBac transposable element-derived protein" evidence="1">
    <location>
        <begin position="123"/>
        <end position="385"/>
    </location>
</feature>
<dbReference type="InterPro" id="IPR029526">
    <property type="entry name" value="PGBD"/>
</dbReference>
<accession>A0ABY6KEZ7</accession>
<sequence length="391" mass="45489">MVAIKKKLEFYLSWTKDYGKLARLLIPTVELEFESKLQDCQELSALDSKEDPDFTLHANSDEDIDSDSTEIYFEGPRDEEAPATTRSPLVSDDWIETTTSTIPRPLFTAQPGPRAELFSEPNSPYQIFKKFIDEDFFGNLKLETNRYARATIDRERKKGPLNPRSHLEMWKAVSVSELKIFMAIIIHMSLVVKTRLKDYWSTRSELRTTYCRDVGMIRPRFEAILSMLHLNDNASYVAFGQPGHDPLHKIWTFLDPLVHKFKTYYYPCQPLTIDEAICPFRGRIRFRIYIKGKPHKYGIKIFELCESSSGYACNIEVYTGKQPGQGADYNSTLKLVERIAAPYFNRGHVIYFDRWFSSTTLFQFLWRNNTQSVGTIKKNRRGLPKIHFPKN</sequence>
<protein>
    <submittedName>
        <fullName evidence="2">PGBD5</fullName>
    </submittedName>
</protein>
<reference evidence="2 3" key="1">
    <citation type="submission" date="2022-01" db="EMBL/GenBank/DDBJ databases">
        <title>A chromosomal length assembly of Cordylochernes scorpioides.</title>
        <authorList>
            <person name="Zeh D."/>
            <person name="Zeh J."/>
        </authorList>
    </citation>
    <scope>NUCLEOTIDE SEQUENCE [LARGE SCALE GENOMIC DNA]</scope>
    <source>
        <strain evidence="2">IN4F17</strain>
        <tissue evidence="2">Whole Body</tissue>
    </source>
</reference>
<dbReference type="Pfam" id="PF13843">
    <property type="entry name" value="DDE_Tnp_1_7"/>
    <property type="match status" value="1"/>
</dbReference>
<name>A0ABY6KEZ7_9ARAC</name>
<gene>
    <name evidence="2" type="ORF">LAZ67_4001377</name>
</gene>
<dbReference type="PANTHER" id="PTHR46599:SF3">
    <property type="entry name" value="PIGGYBAC TRANSPOSABLE ELEMENT-DERIVED PROTEIN 4"/>
    <property type="match status" value="1"/>
</dbReference>
<proteinExistence type="predicted"/>
<keyword evidence="3" id="KW-1185">Reference proteome</keyword>
<dbReference type="PANTHER" id="PTHR46599">
    <property type="entry name" value="PIGGYBAC TRANSPOSABLE ELEMENT-DERIVED PROTEIN 4"/>
    <property type="match status" value="1"/>
</dbReference>
<organism evidence="2 3">
    <name type="scientific">Cordylochernes scorpioides</name>
    <dbReference type="NCBI Taxonomy" id="51811"/>
    <lineage>
        <taxon>Eukaryota</taxon>
        <taxon>Metazoa</taxon>
        <taxon>Ecdysozoa</taxon>
        <taxon>Arthropoda</taxon>
        <taxon>Chelicerata</taxon>
        <taxon>Arachnida</taxon>
        <taxon>Pseudoscorpiones</taxon>
        <taxon>Cheliferoidea</taxon>
        <taxon>Chernetidae</taxon>
        <taxon>Cordylochernes</taxon>
    </lineage>
</organism>
<dbReference type="EMBL" id="CP092866">
    <property type="protein sequence ID" value="UYV66347.1"/>
    <property type="molecule type" value="Genomic_DNA"/>
</dbReference>